<evidence type="ECO:0000259" key="3">
    <source>
        <dbReference type="PROSITE" id="PS51755"/>
    </source>
</evidence>
<sequence length="193" mass="23232">MQSVFIINYNPLYEILDEIKENLSFKLTKFENKEDFKKNFDLDRLDYLIISKTDHKLLQNNNITNKNHLKFNDLPLSLKKLLEVINIKLIKLKFNQQSNTIIKDYELNLNSKFFSKNNLKLKLTEKEIEIILYLNNKKIKHNVTDLQKNIWGYSSDMETHTVETHIYRLRKKISDLFKDEKFILSHKNGYFID</sequence>
<dbReference type="GO" id="GO:0006355">
    <property type="term" value="P:regulation of DNA-templated transcription"/>
    <property type="evidence" value="ECO:0007669"/>
    <property type="project" value="InterPro"/>
</dbReference>
<protein>
    <submittedName>
        <fullName evidence="4">Response regulator transcription factor</fullName>
    </submittedName>
</protein>
<proteinExistence type="predicted"/>
<keyword evidence="5" id="KW-1185">Reference proteome</keyword>
<feature type="DNA-binding region" description="OmpR/PhoB-type" evidence="2">
    <location>
        <begin position="96"/>
        <end position="193"/>
    </location>
</feature>
<evidence type="ECO:0000256" key="1">
    <source>
        <dbReference type="ARBA" id="ARBA00023125"/>
    </source>
</evidence>
<dbReference type="PROSITE" id="PS51755">
    <property type="entry name" value="OMPR_PHOB"/>
    <property type="match status" value="1"/>
</dbReference>
<keyword evidence="1 2" id="KW-0238">DNA-binding</keyword>
<organism evidence="4 5">
    <name type="scientific">Candidatus Pelagibacter giovannonii</name>
    <dbReference type="NCBI Taxonomy" id="2563896"/>
    <lineage>
        <taxon>Bacteria</taxon>
        <taxon>Pseudomonadati</taxon>
        <taxon>Pseudomonadota</taxon>
        <taxon>Alphaproteobacteria</taxon>
        <taxon>Candidatus Pelagibacterales</taxon>
        <taxon>Candidatus Pelagibacteraceae</taxon>
        <taxon>Candidatus Pelagibacter</taxon>
    </lineage>
</organism>
<dbReference type="CDD" id="cd00383">
    <property type="entry name" value="trans_reg_C"/>
    <property type="match status" value="1"/>
</dbReference>
<gene>
    <name evidence="4" type="ORF">E5R92_04490</name>
</gene>
<dbReference type="Pfam" id="PF00486">
    <property type="entry name" value="Trans_reg_C"/>
    <property type="match status" value="1"/>
</dbReference>
<dbReference type="SMART" id="SM00862">
    <property type="entry name" value="Trans_reg_C"/>
    <property type="match status" value="1"/>
</dbReference>
<dbReference type="Gene3D" id="1.10.10.10">
    <property type="entry name" value="Winged helix-like DNA-binding domain superfamily/Winged helix DNA-binding domain"/>
    <property type="match status" value="1"/>
</dbReference>
<dbReference type="GO" id="GO:0000160">
    <property type="term" value="P:phosphorelay signal transduction system"/>
    <property type="evidence" value="ECO:0007669"/>
    <property type="project" value="InterPro"/>
</dbReference>
<dbReference type="InterPro" id="IPR001867">
    <property type="entry name" value="OmpR/PhoB-type_DNA-bd"/>
</dbReference>
<reference evidence="4 5" key="1">
    <citation type="journal article" date="2020" name="Nat. Microbiol.">
        <title>Lysogenic host-virus interactions in SAR11 marine bacteria.</title>
        <authorList>
            <person name="Morris R.M."/>
            <person name="Cain K.R."/>
            <person name="Hvorecny K.L."/>
            <person name="Kollman J.M."/>
        </authorList>
    </citation>
    <scope>NUCLEOTIDE SEQUENCE [LARGE SCALE GENOMIC DNA]</scope>
    <source>
        <strain evidence="4 5">NP1</strain>
    </source>
</reference>
<dbReference type="KEGG" id="peg:E5R92_04490"/>
<name>A0A6H1Q290_9PROT</name>
<dbReference type="SUPFAM" id="SSF46894">
    <property type="entry name" value="C-terminal effector domain of the bipartite response regulators"/>
    <property type="match status" value="1"/>
</dbReference>
<dbReference type="EMBL" id="CP038852">
    <property type="protein sequence ID" value="QIZ21037.1"/>
    <property type="molecule type" value="Genomic_DNA"/>
</dbReference>
<evidence type="ECO:0000256" key="2">
    <source>
        <dbReference type="PROSITE-ProRule" id="PRU01091"/>
    </source>
</evidence>
<dbReference type="GO" id="GO:0003677">
    <property type="term" value="F:DNA binding"/>
    <property type="evidence" value="ECO:0007669"/>
    <property type="project" value="UniProtKB-UniRule"/>
</dbReference>
<dbReference type="AlphaFoldDB" id="A0A6H1Q290"/>
<dbReference type="RefSeq" id="WP_168606907.1">
    <property type="nucleotide sequence ID" value="NZ_CP038852.1"/>
</dbReference>
<dbReference type="InterPro" id="IPR016032">
    <property type="entry name" value="Sig_transdc_resp-reg_C-effctor"/>
</dbReference>
<accession>A0A6H1Q290</accession>
<feature type="domain" description="OmpR/PhoB-type" evidence="3">
    <location>
        <begin position="96"/>
        <end position="193"/>
    </location>
</feature>
<evidence type="ECO:0000313" key="5">
    <source>
        <dbReference type="Proteomes" id="UP000501094"/>
    </source>
</evidence>
<dbReference type="Proteomes" id="UP000501094">
    <property type="component" value="Chromosome"/>
</dbReference>
<dbReference type="InterPro" id="IPR036388">
    <property type="entry name" value="WH-like_DNA-bd_sf"/>
</dbReference>
<evidence type="ECO:0000313" key="4">
    <source>
        <dbReference type="EMBL" id="QIZ21037.1"/>
    </source>
</evidence>